<evidence type="ECO:0000313" key="3">
    <source>
        <dbReference type="Proteomes" id="UP000008177"/>
    </source>
</evidence>
<evidence type="ECO:0000256" key="1">
    <source>
        <dbReference type="SAM" id="MobiDB-lite"/>
    </source>
</evidence>
<dbReference type="HOGENOM" id="CLU_2775661_0_0_1"/>
<accession>G2YEY0</accession>
<dbReference type="InParanoid" id="G2YEY0"/>
<feature type="region of interest" description="Disordered" evidence="1">
    <location>
        <begin position="49"/>
        <end position="69"/>
    </location>
</feature>
<proteinExistence type="predicted"/>
<dbReference type="Proteomes" id="UP000008177">
    <property type="component" value="Unplaced contigs"/>
</dbReference>
<name>G2YEY0_BOTF4</name>
<gene>
    <name evidence="2" type="ORF">BofuT4_uP090600.1</name>
</gene>
<organism evidence="2 3">
    <name type="scientific">Botryotinia fuckeliana (strain T4)</name>
    <name type="common">Noble rot fungus</name>
    <name type="synonym">Botrytis cinerea</name>
    <dbReference type="NCBI Taxonomy" id="999810"/>
    <lineage>
        <taxon>Eukaryota</taxon>
        <taxon>Fungi</taxon>
        <taxon>Dikarya</taxon>
        <taxon>Ascomycota</taxon>
        <taxon>Pezizomycotina</taxon>
        <taxon>Leotiomycetes</taxon>
        <taxon>Helotiales</taxon>
        <taxon>Sclerotiniaceae</taxon>
        <taxon>Botrytis</taxon>
    </lineage>
</organism>
<evidence type="ECO:0000313" key="2">
    <source>
        <dbReference type="EMBL" id="CCD50373.1"/>
    </source>
</evidence>
<sequence length="69" mass="7996">MSYNKQGGFTIIHDQPRQMIKYKGDHTDSNHEIRRKEQKRLENTDCMTFSTKSSTSLRNNSNGRSMAMG</sequence>
<dbReference type="EMBL" id="FQ790325">
    <property type="protein sequence ID" value="CCD50373.1"/>
    <property type="molecule type" value="Genomic_DNA"/>
</dbReference>
<dbReference type="AlphaFoldDB" id="G2YEY0"/>
<reference evidence="3" key="1">
    <citation type="journal article" date="2011" name="PLoS Genet.">
        <title>Genomic analysis of the necrotrophic fungal pathogens Sclerotinia sclerotiorum and Botrytis cinerea.</title>
        <authorList>
            <person name="Amselem J."/>
            <person name="Cuomo C.A."/>
            <person name="van Kan J.A."/>
            <person name="Viaud M."/>
            <person name="Benito E.P."/>
            <person name="Couloux A."/>
            <person name="Coutinho P.M."/>
            <person name="de Vries R.P."/>
            <person name="Dyer P.S."/>
            <person name="Fillinger S."/>
            <person name="Fournier E."/>
            <person name="Gout L."/>
            <person name="Hahn M."/>
            <person name="Kohn L."/>
            <person name="Lapalu N."/>
            <person name="Plummer K.M."/>
            <person name="Pradier J.M."/>
            <person name="Quevillon E."/>
            <person name="Sharon A."/>
            <person name="Simon A."/>
            <person name="ten Have A."/>
            <person name="Tudzynski B."/>
            <person name="Tudzynski P."/>
            <person name="Wincker P."/>
            <person name="Andrew M."/>
            <person name="Anthouard V."/>
            <person name="Beever R.E."/>
            <person name="Beffa R."/>
            <person name="Benoit I."/>
            <person name="Bouzid O."/>
            <person name="Brault B."/>
            <person name="Chen Z."/>
            <person name="Choquer M."/>
            <person name="Collemare J."/>
            <person name="Cotton P."/>
            <person name="Danchin E.G."/>
            <person name="Da Silva C."/>
            <person name="Gautier A."/>
            <person name="Giraud C."/>
            <person name="Giraud T."/>
            <person name="Gonzalez C."/>
            <person name="Grossetete S."/>
            <person name="Guldener U."/>
            <person name="Henrissat B."/>
            <person name="Howlett B.J."/>
            <person name="Kodira C."/>
            <person name="Kretschmer M."/>
            <person name="Lappartient A."/>
            <person name="Leroch M."/>
            <person name="Levis C."/>
            <person name="Mauceli E."/>
            <person name="Neuveglise C."/>
            <person name="Oeser B."/>
            <person name="Pearson M."/>
            <person name="Poulain J."/>
            <person name="Poussereau N."/>
            <person name="Quesneville H."/>
            <person name="Rascle C."/>
            <person name="Schumacher J."/>
            <person name="Segurens B."/>
            <person name="Sexton A."/>
            <person name="Silva E."/>
            <person name="Sirven C."/>
            <person name="Soanes D.M."/>
            <person name="Talbot N.J."/>
            <person name="Templeton M."/>
            <person name="Yandava C."/>
            <person name="Yarden O."/>
            <person name="Zeng Q."/>
            <person name="Rollins J.A."/>
            <person name="Lebrun M.H."/>
            <person name="Dickman M."/>
        </authorList>
    </citation>
    <scope>NUCLEOTIDE SEQUENCE [LARGE SCALE GENOMIC DNA]</scope>
    <source>
        <strain evidence="3">T4</strain>
    </source>
</reference>
<protein>
    <submittedName>
        <fullName evidence="2">Uncharacterized protein</fullName>
    </submittedName>
</protein>